<feature type="compositionally biased region" description="Low complexity" evidence="1">
    <location>
        <begin position="117"/>
        <end position="141"/>
    </location>
</feature>
<accession>A0ABN9T9U0</accession>
<dbReference type="Proteomes" id="UP001189429">
    <property type="component" value="Unassembled WGS sequence"/>
</dbReference>
<sequence length="343" mass="36704">MDPSTRYVSSQSIQRSMRKATCNDGGLYSACVDYALAPARRPVGCRGAAAISAQRRFAAPRRHGGGASPRADRAAQHAAALRRRGGGRRGPPQAIGRVWQGPPTQRSELGRAARAMQSASGGRRQSASGGRGSQPAEGAARAGRRPAGGGSHARGRQGAGRAGGLAPGAGAGLQQQAQEIRWRISEQEADLVNRELSWRALAGRVPAPTEEAPTVTPVAPAITSPMIKNTPMVVTQSDLLDLIDQTSFANVYDCVYQPTDFDSRTTKGHALVNFATPRDAREFFIRWDGSRLTGVAPIATVLEVRASALQGYEEKVRRRTASRMRRITNSELHPFIARRLAAQ</sequence>
<dbReference type="EMBL" id="CAUYUJ010014495">
    <property type="protein sequence ID" value="CAK0841957.1"/>
    <property type="molecule type" value="Genomic_DNA"/>
</dbReference>
<evidence type="ECO:0000313" key="3">
    <source>
        <dbReference type="EMBL" id="CAK0841957.1"/>
    </source>
</evidence>
<gene>
    <name evidence="3" type="ORF">PCOR1329_LOCUS37016</name>
</gene>
<evidence type="ECO:0000256" key="1">
    <source>
        <dbReference type="SAM" id="MobiDB-lite"/>
    </source>
</evidence>
<evidence type="ECO:0000313" key="4">
    <source>
        <dbReference type="Proteomes" id="UP001189429"/>
    </source>
</evidence>
<organism evidence="3 4">
    <name type="scientific">Prorocentrum cordatum</name>
    <dbReference type="NCBI Taxonomy" id="2364126"/>
    <lineage>
        <taxon>Eukaryota</taxon>
        <taxon>Sar</taxon>
        <taxon>Alveolata</taxon>
        <taxon>Dinophyceae</taxon>
        <taxon>Prorocentrales</taxon>
        <taxon>Prorocentraceae</taxon>
        <taxon>Prorocentrum</taxon>
    </lineage>
</organism>
<dbReference type="InterPro" id="IPR007201">
    <property type="entry name" value="Mei2-like_Rrm_C"/>
</dbReference>
<dbReference type="Pfam" id="PF04059">
    <property type="entry name" value="RRM_2"/>
    <property type="match status" value="1"/>
</dbReference>
<feature type="region of interest" description="Disordered" evidence="1">
    <location>
        <begin position="55"/>
        <end position="173"/>
    </location>
</feature>
<dbReference type="SUPFAM" id="SSF54928">
    <property type="entry name" value="RNA-binding domain, RBD"/>
    <property type="match status" value="1"/>
</dbReference>
<evidence type="ECO:0000259" key="2">
    <source>
        <dbReference type="Pfam" id="PF04059"/>
    </source>
</evidence>
<name>A0ABN9T9U0_9DINO</name>
<proteinExistence type="predicted"/>
<reference evidence="3" key="1">
    <citation type="submission" date="2023-10" db="EMBL/GenBank/DDBJ databases">
        <authorList>
            <person name="Chen Y."/>
            <person name="Shah S."/>
            <person name="Dougan E. K."/>
            <person name="Thang M."/>
            <person name="Chan C."/>
        </authorList>
    </citation>
    <scope>NUCLEOTIDE SEQUENCE [LARGE SCALE GENOMIC DNA]</scope>
</reference>
<dbReference type="InterPro" id="IPR035979">
    <property type="entry name" value="RBD_domain_sf"/>
</dbReference>
<feature type="domain" description="Mei2-like C-terminal RNA recognition motif" evidence="2">
    <location>
        <begin position="223"/>
        <end position="290"/>
    </location>
</feature>
<feature type="compositionally biased region" description="Gly residues" evidence="1">
    <location>
        <begin position="146"/>
        <end position="171"/>
    </location>
</feature>
<protein>
    <recommendedName>
        <fullName evidence="2">Mei2-like C-terminal RNA recognition motif domain-containing protein</fullName>
    </recommendedName>
</protein>
<comment type="caution">
    <text evidence="3">The sequence shown here is derived from an EMBL/GenBank/DDBJ whole genome shotgun (WGS) entry which is preliminary data.</text>
</comment>
<keyword evidence="4" id="KW-1185">Reference proteome</keyword>